<dbReference type="AlphaFoldDB" id="D3PVD8"/>
<dbReference type="KEGG" id="sna:Snas_1487"/>
<sequence length="399" mass="43254">MNQELSLHAESLVDYARGRAGEAITAEALRGWIADMRLPEGVIDALPFGAQVRQRWDTAVDNRVAELAGVRDRLGHTASGLFKAAADFERADIAAAVELARTVCDDDLRPLLNSRFAGRVVMATGPDEAGPRLDFAAVHTEGEVPTTLDPNFETDTPGRPRLRALRAEHLSTLTRAEELLSGARRLDFKRPTEYLNELEKVRPGALRTRAELVAIAASTVAQSTAAAERQTRQLSETWRGGEASVAFAGHAEATAGYTRAVGTELGWLRDQGERLWRIVDGLLCDVADDAELVVEAVQDSRIGRIRQAVDLLDDAQAHALSPDGASAWGWYSGADVDTVVQVLYKRVWYLSNAFRGSVDRAGQAAQSLLDNGEHPPVAVASTPQDGGDWTTPWSIGDRT</sequence>
<dbReference type="HOGENOM" id="CLU_745790_0_0_11"/>
<gene>
    <name evidence="2" type="ordered locus">Snas_1487</name>
</gene>
<dbReference type="eggNOG" id="ENOG502ZMJJ">
    <property type="taxonomic scope" value="Bacteria"/>
</dbReference>
<keyword evidence="3" id="KW-1185">Reference proteome</keyword>
<evidence type="ECO:0000313" key="3">
    <source>
        <dbReference type="Proteomes" id="UP000000844"/>
    </source>
</evidence>
<evidence type="ECO:0000313" key="2">
    <source>
        <dbReference type="EMBL" id="ADD41191.1"/>
    </source>
</evidence>
<proteinExistence type="predicted"/>
<protein>
    <submittedName>
        <fullName evidence="2">Uncharacterized protein</fullName>
    </submittedName>
</protein>
<evidence type="ECO:0000256" key="1">
    <source>
        <dbReference type="SAM" id="MobiDB-lite"/>
    </source>
</evidence>
<name>D3PVD8_STANL</name>
<feature type="region of interest" description="Disordered" evidence="1">
    <location>
        <begin position="371"/>
        <end position="399"/>
    </location>
</feature>
<dbReference type="EMBL" id="CP001778">
    <property type="protein sequence ID" value="ADD41191.1"/>
    <property type="molecule type" value="Genomic_DNA"/>
</dbReference>
<dbReference type="Proteomes" id="UP000000844">
    <property type="component" value="Chromosome"/>
</dbReference>
<organism evidence="2 3">
    <name type="scientific">Stackebrandtia nassauensis (strain DSM 44728 / CIP 108903 / NRRL B-16338 / NBRC 102104 / LLR-40K-21)</name>
    <dbReference type="NCBI Taxonomy" id="446470"/>
    <lineage>
        <taxon>Bacteria</taxon>
        <taxon>Bacillati</taxon>
        <taxon>Actinomycetota</taxon>
        <taxon>Actinomycetes</taxon>
        <taxon>Glycomycetales</taxon>
        <taxon>Glycomycetaceae</taxon>
        <taxon>Stackebrandtia</taxon>
    </lineage>
</organism>
<reference evidence="2 3" key="1">
    <citation type="journal article" date="2009" name="Stand. Genomic Sci.">
        <title>Complete genome sequence of Stackebrandtia nassauensis type strain (LLR-40K-21).</title>
        <authorList>
            <person name="Munk C."/>
            <person name="Lapidus A."/>
            <person name="Copeland A."/>
            <person name="Jando M."/>
            <person name="Mayilraj S."/>
            <person name="Glavina Del Rio T."/>
            <person name="Nolan M."/>
            <person name="Chen F."/>
            <person name="Lucas S."/>
            <person name="Tice H."/>
            <person name="Cheng J.F."/>
            <person name="Han C."/>
            <person name="Detter J.C."/>
            <person name="Bruce D."/>
            <person name="Goodwin L."/>
            <person name="Chain P."/>
            <person name="Pitluck S."/>
            <person name="Goker M."/>
            <person name="Ovchinikova G."/>
            <person name="Pati A."/>
            <person name="Ivanova N."/>
            <person name="Mavromatis K."/>
            <person name="Chen A."/>
            <person name="Palaniappan K."/>
            <person name="Land M."/>
            <person name="Hauser L."/>
            <person name="Chang Y.J."/>
            <person name="Jeffries C.D."/>
            <person name="Bristow J."/>
            <person name="Eisen J.A."/>
            <person name="Markowitz V."/>
            <person name="Hugenholtz P."/>
            <person name="Kyrpides N.C."/>
            <person name="Klenk H.P."/>
        </authorList>
    </citation>
    <scope>NUCLEOTIDE SEQUENCE [LARGE SCALE GENOMIC DNA]</scope>
    <source>
        <strain evidence="3">DSM 44728 / CIP 108903 / NRRL B-16338 / NBRC 102104 / LLR-40K-21</strain>
    </source>
</reference>
<dbReference type="STRING" id="446470.Snas_1487"/>
<dbReference type="RefSeq" id="WP_013016762.1">
    <property type="nucleotide sequence ID" value="NC_013947.1"/>
</dbReference>
<accession>D3PVD8</accession>